<evidence type="ECO:0000313" key="3">
    <source>
        <dbReference type="Proteomes" id="UP000297891"/>
    </source>
</evidence>
<dbReference type="EMBL" id="RQFP01000014">
    <property type="protein sequence ID" value="TGK91521.1"/>
    <property type="molecule type" value="Genomic_DNA"/>
</dbReference>
<evidence type="ECO:0000256" key="1">
    <source>
        <dbReference type="SAM" id="Phobius"/>
    </source>
</evidence>
<sequence>MNHPFTKKQTVIFSISLVISMIGFKLLFANFWNKNSSFEDLLQSTANDINRNCPQTIDKDTRLDNVAVFPNKRFQYNYSVIAYSASEIDIQVLEKNLYPVILNSIKSNPDMKLFRDHDVTLVYSYRDRMGNYIFSMEFKPSDYK</sequence>
<reference evidence="2" key="1">
    <citation type="journal article" date="2019" name="PLoS Negl. Trop. Dis.">
        <title>Revisiting the worldwide diversity of Leptospira species in the environment.</title>
        <authorList>
            <person name="Vincent A.T."/>
            <person name="Schiettekatte O."/>
            <person name="Bourhy P."/>
            <person name="Veyrier F.J."/>
            <person name="Picardeau M."/>
        </authorList>
    </citation>
    <scope>NUCLEOTIDE SEQUENCE [LARGE SCALE GENOMIC DNA]</scope>
    <source>
        <strain evidence="2">201800277</strain>
    </source>
</reference>
<organism evidence="2 3">
    <name type="scientific">Leptospira brenneri</name>
    <dbReference type="NCBI Taxonomy" id="2023182"/>
    <lineage>
        <taxon>Bacteria</taxon>
        <taxon>Pseudomonadati</taxon>
        <taxon>Spirochaetota</taxon>
        <taxon>Spirochaetia</taxon>
        <taxon>Leptospirales</taxon>
        <taxon>Leptospiraceae</taxon>
        <taxon>Leptospira</taxon>
    </lineage>
</organism>
<accession>A0A2M9Y2L4</accession>
<keyword evidence="1" id="KW-1133">Transmembrane helix</keyword>
<keyword evidence="3" id="KW-1185">Reference proteome</keyword>
<dbReference type="Proteomes" id="UP000297891">
    <property type="component" value="Unassembled WGS sequence"/>
</dbReference>
<dbReference type="RefSeq" id="WP_100790220.1">
    <property type="nucleotide sequence ID" value="NZ_NPDQ01000003.1"/>
</dbReference>
<dbReference type="AlphaFoldDB" id="A0A2M9Y2L4"/>
<gene>
    <name evidence="2" type="ORF">EHQ30_15015</name>
</gene>
<dbReference type="OrthoDB" id="335985at2"/>
<feature type="transmembrane region" description="Helical" evidence="1">
    <location>
        <begin position="12"/>
        <end position="32"/>
    </location>
</feature>
<keyword evidence="1" id="KW-0472">Membrane</keyword>
<comment type="caution">
    <text evidence="2">The sequence shown here is derived from an EMBL/GenBank/DDBJ whole genome shotgun (WGS) entry which is preliminary data.</text>
</comment>
<keyword evidence="1" id="KW-0812">Transmembrane</keyword>
<dbReference type="Gene3D" id="3.30.300.250">
    <property type="match status" value="1"/>
</dbReference>
<name>A0A2M9Y2L4_9LEPT</name>
<evidence type="ECO:0000313" key="2">
    <source>
        <dbReference type="EMBL" id="TGK91521.1"/>
    </source>
</evidence>
<proteinExistence type="predicted"/>
<protein>
    <submittedName>
        <fullName evidence="2">Uncharacterized protein</fullName>
    </submittedName>
</protein>